<reference evidence="1" key="2">
    <citation type="journal article" date="2007" name="Science">
        <title>Draft genome sequence of the sexually transmitted pathogen Trichomonas vaginalis.</title>
        <authorList>
            <person name="Carlton J.M."/>
            <person name="Hirt R.P."/>
            <person name="Silva J.C."/>
            <person name="Delcher A.L."/>
            <person name="Schatz M."/>
            <person name="Zhao Q."/>
            <person name="Wortman J.R."/>
            <person name="Bidwell S.L."/>
            <person name="Alsmark U.C.M."/>
            <person name="Besteiro S."/>
            <person name="Sicheritz-Ponten T."/>
            <person name="Noel C.J."/>
            <person name="Dacks J.B."/>
            <person name="Foster P.G."/>
            <person name="Simillion C."/>
            <person name="Van de Peer Y."/>
            <person name="Miranda-Saavedra D."/>
            <person name="Barton G.J."/>
            <person name="Westrop G.D."/>
            <person name="Mueller S."/>
            <person name="Dessi D."/>
            <person name="Fiori P.L."/>
            <person name="Ren Q."/>
            <person name="Paulsen I."/>
            <person name="Zhang H."/>
            <person name="Bastida-Corcuera F.D."/>
            <person name="Simoes-Barbosa A."/>
            <person name="Brown M.T."/>
            <person name="Hayes R.D."/>
            <person name="Mukherjee M."/>
            <person name="Okumura C.Y."/>
            <person name="Schneider R."/>
            <person name="Smith A.J."/>
            <person name="Vanacova S."/>
            <person name="Villalvazo M."/>
            <person name="Haas B.J."/>
            <person name="Pertea M."/>
            <person name="Feldblyum T.V."/>
            <person name="Utterback T.R."/>
            <person name="Shu C.L."/>
            <person name="Osoegawa K."/>
            <person name="de Jong P.J."/>
            <person name="Hrdy I."/>
            <person name="Horvathova L."/>
            <person name="Zubacova Z."/>
            <person name="Dolezal P."/>
            <person name="Malik S.B."/>
            <person name="Logsdon J.M. Jr."/>
            <person name="Henze K."/>
            <person name="Gupta A."/>
            <person name="Wang C.C."/>
            <person name="Dunne R.L."/>
            <person name="Upcroft J.A."/>
            <person name="Upcroft P."/>
            <person name="White O."/>
            <person name="Salzberg S.L."/>
            <person name="Tang P."/>
            <person name="Chiu C.-H."/>
            <person name="Lee Y.-S."/>
            <person name="Embley T.M."/>
            <person name="Coombs G.H."/>
            <person name="Mottram J.C."/>
            <person name="Tachezy J."/>
            <person name="Fraser-Liggett C.M."/>
            <person name="Johnson P.J."/>
        </authorList>
    </citation>
    <scope>NUCLEOTIDE SEQUENCE [LARGE SCALE GENOMIC DNA]</scope>
    <source>
        <strain evidence="1">G3</strain>
    </source>
</reference>
<reference evidence="1" key="1">
    <citation type="submission" date="2006-10" db="EMBL/GenBank/DDBJ databases">
        <authorList>
            <person name="Amadeo P."/>
            <person name="Zhao Q."/>
            <person name="Wortman J."/>
            <person name="Fraser-Liggett C."/>
            <person name="Carlton J."/>
        </authorList>
    </citation>
    <scope>NUCLEOTIDE SEQUENCE</scope>
    <source>
        <strain evidence="1">G3</strain>
    </source>
</reference>
<dbReference type="Proteomes" id="UP000001542">
    <property type="component" value="Unassembled WGS sequence"/>
</dbReference>
<name>A2DXL9_TRIV3</name>
<dbReference type="KEGG" id="tva:4772847"/>
<dbReference type="InParanoid" id="A2DXL9"/>
<dbReference type="VEuPathDB" id="TrichDB:TVAGG3_0047810"/>
<evidence type="ECO:0000313" key="1">
    <source>
        <dbReference type="EMBL" id="EAY14848.1"/>
    </source>
</evidence>
<protein>
    <submittedName>
        <fullName evidence="1">Uncharacterized protein</fullName>
    </submittedName>
</protein>
<evidence type="ECO:0000313" key="2">
    <source>
        <dbReference type="Proteomes" id="UP000001542"/>
    </source>
</evidence>
<accession>A2DXL9</accession>
<sequence>MENFNYFSPFSKLNQKLLKFFPESKFNHISIKKGFKSGFTDIQVFRDLEGEYLLNSNGKLKISNFTSQYSVYSNMDYYAFAKYLSDHKHFGVSGKIISEKIMNRTIYCVPKDVFSELQILLSGSNVGFKFSLCHMYDKTPKICTLASMRGSQIYTSTTFSDKGTNMTASLFFNFGLLISGQCITKPFVLNSIEIGYLTKYKILDFYTSLDALHAKANIASIAKVGQNISIASNGQYDHLQKIGNFKFGILIDKDAKLRASIDARGFTDIDVIIKPKPWLKVCLNSKSNIFKAETATFGYSLDFNI</sequence>
<dbReference type="AlphaFoldDB" id="A2DXL9"/>
<dbReference type="VEuPathDB" id="TrichDB:TVAG_411140"/>
<proteinExistence type="predicted"/>
<organism evidence="1 2">
    <name type="scientific">Trichomonas vaginalis (strain ATCC PRA-98 / G3)</name>
    <dbReference type="NCBI Taxonomy" id="412133"/>
    <lineage>
        <taxon>Eukaryota</taxon>
        <taxon>Metamonada</taxon>
        <taxon>Parabasalia</taxon>
        <taxon>Trichomonadida</taxon>
        <taxon>Trichomonadidae</taxon>
        <taxon>Trichomonas</taxon>
    </lineage>
</organism>
<dbReference type="RefSeq" id="XP_001327071.1">
    <property type="nucleotide sequence ID" value="XM_001327036.1"/>
</dbReference>
<dbReference type="EMBL" id="DS113264">
    <property type="protein sequence ID" value="EAY14848.1"/>
    <property type="molecule type" value="Genomic_DNA"/>
</dbReference>
<gene>
    <name evidence="1" type="ORF">TVAG_411140</name>
</gene>
<keyword evidence="2" id="KW-1185">Reference proteome</keyword>